<reference evidence="2" key="1">
    <citation type="submission" date="2024-07" db="EMBL/GenBank/DDBJ databases">
        <title>Two chromosome-level genome assemblies of Korean endemic species Abeliophyllum distichum and Forsythia ovata (Oleaceae).</title>
        <authorList>
            <person name="Jang H."/>
        </authorList>
    </citation>
    <scope>NUCLEOTIDE SEQUENCE [LARGE SCALE GENOMIC DNA]</scope>
</reference>
<accession>A0ABD1P5T8</accession>
<evidence type="ECO:0000313" key="1">
    <source>
        <dbReference type="EMBL" id="KAL2458708.1"/>
    </source>
</evidence>
<gene>
    <name evidence="1" type="ORF">Fot_55497</name>
</gene>
<proteinExistence type="predicted"/>
<protein>
    <submittedName>
        <fullName evidence="1">Uncharacterized protein</fullName>
    </submittedName>
</protein>
<dbReference type="Proteomes" id="UP001604277">
    <property type="component" value="Unassembled WGS sequence"/>
</dbReference>
<dbReference type="AlphaFoldDB" id="A0ABD1P5T8"/>
<name>A0ABD1P5T8_9LAMI</name>
<sequence length="100" mass="11015">MRWIRFVSQSAPDLLDSSRSAWLIHGSGIFQFIRIKRGKSLLSITCEPKRSGHRDPSNEIGFKTKATSIVGDIMFGQIVTKLLAGSTTIQPNLSPDSKIA</sequence>
<organism evidence="1 2">
    <name type="scientific">Forsythia ovata</name>
    <dbReference type="NCBI Taxonomy" id="205694"/>
    <lineage>
        <taxon>Eukaryota</taxon>
        <taxon>Viridiplantae</taxon>
        <taxon>Streptophyta</taxon>
        <taxon>Embryophyta</taxon>
        <taxon>Tracheophyta</taxon>
        <taxon>Spermatophyta</taxon>
        <taxon>Magnoliopsida</taxon>
        <taxon>eudicotyledons</taxon>
        <taxon>Gunneridae</taxon>
        <taxon>Pentapetalae</taxon>
        <taxon>asterids</taxon>
        <taxon>lamiids</taxon>
        <taxon>Lamiales</taxon>
        <taxon>Oleaceae</taxon>
        <taxon>Forsythieae</taxon>
        <taxon>Forsythia</taxon>
    </lineage>
</organism>
<evidence type="ECO:0000313" key="2">
    <source>
        <dbReference type="Proteomes" id="UP001604277"/>
    </source>
</evidence>
<keyword evidence="2" id="KW-1185">Reference proteome</keyword>
<dbReference type="EMBL" id="JBFOLJ010000027">
    <property type="protein sequence ID" value="KAL2458708.1"/>
    <property type="molecule type" value="Genomic_DNA"/>
</dbReference>
<comment type="caution">
    <text evidence="1">The sequence shown here is derived from an EMBL/GenBank/DDBJ whole genome shotgun (WGS) entry which is preliminary data.</text>
</comment>